<dbReference type="RefSeq" id="WP_201655481.1">
    <property type="nucleotide sequence ID" value="NZ_JAEQNC010000003.1"/>
</dbReference>
<feature type="transmembrane region" description="Helical" evidence="6">
    <location>
        <begin position="68"/>
        <end position="86"/>
    </location>
</feature>
<evidence type="ECO:0000256" key="5">
    <source>
        <dbReference type="ARBA" id="ARBA00023136"/>
    </source>
</evidence>
<dbReference type="GO" id="GO:0015658">
    <property type="term" value="F:branched-chain amino acid transmembrane transporter activity"/>
    <property type="evidence" value="ECO:0007669"/>
    <property type="project" value="InterPro"/>
</dbReference>
<keyword evidence="2" id="KW-1003">Cell membrane</keyword>
<accession>A0A936YLS1</accession>
<keyword evidence="3 6" id="KW-0812">Transmembrane</keyword>
<feature type="transmembrane region" description="Helical" evidence="6">
    <location>
        <begin position="42"/>
        <end position="61"/>
    </location>
</feature>
<dbReference type="PANTHER" id="PTHR30482:SF17">
    <property type="entry name" value="ABC TRANSPORTER ATP-BINDING PROTEIN"/>
    <property type="match status" value="1"/>
</dbReference>
<dbReference type="Pfam" id="PF02653">
    <property type="entry name" value="BPD_transp_2"/>
    <property type="match status" value="1"/>
</dbReference>
<feature type="transmembrane region" description="Helical" evidence="6">
    <location>
        <begin position="226"/>
        <end position="245"/>
    </location>
</feature>
<evidence type="ECO:0000256" key="3">
    <source>
        <dbReference type="ARBA" id="ARBA00022692"/>
    </source>
</evidence>
<dbReference type="EMBL" id="JAEQNC010000003">
    <property type="protein sequence ID" value="MBL0371883.1"/>
    <property type="molecule type" value="Genomic_DNA"/>
</dbReference>
<proteinExistence type="predicted"/>
<dbReference type="InterPro" id="IPR001851">
    <property type="entry name" value="ABC_transp_permease"/>
</dbReference>
<dbReference type="PANTHER" id="PTHR30482">
    <property type="entry name" value="HIGH-AFFINITY BRANCHED-CHAIN AMINO ACID TRANSPORT SYSTEM PERMEASE"/>
    <property type="match status" value="1"/>
</dbReference>
<comment type="subcellular location">
    <subcellularLocation>
        <location evidence="1">Cell membrane</location>
        <topology evidence="1">Multi-pass membrane protein</topology>
    </subcellularLocation>
</comment>
<feature type="transmembrane region" description="Helical" evidence="6">
    <location>
        <begin position="116"/>
        <end position="133"/>
    </location>
</feature>
<dbReference type="CDD" id="cd06581">
    <property type="entry name" value="TM_PBP1_LivM_like"/>
    <property type="match status" value="1"/>
</dbReference>
<name>A0A936YLS1_9HYPH</name>
<keyword evidence="4 6" id="KW-1133">Transmembrane helix</keyword>
<evidence type="ECO:0000313" key="8">
    <source>
        <dbReference type="Proteomes" id="UP000633219"/>
    </source>
</evidence>
<dbReference type="GO" id="GO:0005886">
    <property type="term" value="C:plasma membrane"/>
    <property type="evidence" value="ECO:0007669"/>
    <property type="project" value="UniProtKB-SubCell"/>
</dbReference>
<dbReference type="InterPro" id="IPR043428">
    <property type="entry name" value="LivM-like"/>
</dbReference>
<comment type="caution">
    <text evidence="7">The sequence shown here is derived from an EMBL/GenBank/DDBJ whole genome shotgun (WGS) entry which is preliminary data.</text>
</comment>
<evidence type="ECO:0000313" key="7">
    <source>
        <dbReference type="EMBL" id="MBL0371883.1"/>
    </source>
</evidence>
<reference evidence="7" key="1">
    <citation type="submission" date="2021-01" db="EMBL/GenBank/DDBJ databases">
        <title>Rhizobium sp. strain KVB221 16S ribosomal RNA gene Genome sequencing and assembly.</title>
        <authorList>
            <person name="Kang M."/>
        </authorList>
    </citation>
    <scope>NUCLEOTIDE SEQUENCE</scope>
    <source>
        <strain evidence="7">KVB221</strain>
    </source>
</reference>
<evidence type="ECO:0000256" key="2">
    <source>
        <dbReference type="ARBA" id="ARBA00022475"/>
    </source>
</evidence>
<protein>
    <submittedName>
        <fullName evidence="7">Branched-chain amino acid ABC transporter permease</fullName>
    </submittedName>
</protein>
<evidence type="ECO:0000256" key="4">
    <source>
        <dbReference type="ARBA" id="ARBA00022989"/>
    </source>
</evidence>
<feature type="transmembrane region" description="Helical" evidence="6">
    <location>
        <begin position="92"/>
        <end position="109"/>
    </location>
</feature>
<gene>
    <name evidence="7" type="ORF">JJB09_07560</name>
</gene>
<organism evidence="7 8">
    <name type="scientific">Rhizobium setariae</name>
    <dbReference type="NCBI Taxonomy" id="2801340"/>
    <lineage>
        <taxon>Bacteria</taxon>
        <taxon>Pseudomonadati</taxon>
        <taxon>Pseudomonadota</taxon>
        <taxon>Alphaproteobacteria</taxon>
        <taxon>Hyphomicrobiales</taxon>
        <taxon>Rhizobiaceae</taxon>
        <taxon>Rhizobium/Agrobacterium group</taxon>
        <taxon>Rhizobium</taxon>
    </lineage>
</organism>
<feature type="transmembrane region" description="Helical" evidence="6">
    <location>
        <begin position="12"/>
        <end position="30"/>
    </location>
</feature>
<dbReference type="Proteomes" id="UP000633219">
    <property type="component" value="Unassembled WGS sequence"/>
</dbReference>
<evidence type="ECO:0000256" key="6">
    <source>
        <dbReference type="SAM" id="Phobius"/>
    </source>
</evidence>
<feature type="transmembrane region" description="Helical" evidence="6">
    <location>
        <begin position="176"/>
        <end position="196"/>
    </location>
</feature>
<feature type="transmembrane region" description="Helical" evidence="6">
    <location>
        <begin position="265"/>
        <end position="290"/>
    </location>
</feature>
<sequence>MNISSFTTGRASVVILSAVIVATLFALPFFAPRAVVQDLFGVLTLLVLAMNWNMLAGFAGLVSVGQQAFVGIGAYAMFAAVILWGFDPLIGILIGGLVAALFAVPMAFFTFRLNGAYFAIGTWVVADIARLAAGQWKALGGGTGTSLPKGTTKDMFGVDAIKHLLDVSTAAATDALTYWFALVLALVLFVASYLFLRSRLGLGLQATRDNANAARSVGVDPVRIKAAIFILSALGTGLCGALMFLQITRVTPDAAFSVIDWTAFVIFVVVIGGIGTLPGPIVGVAVFYCLQRVMADYGTVYLIILGLLGIGIMLFARRGLWGTFVDRTGLDLLPLRHLAPARNAAGEAPPLPVGQPAA</sequence>
<dbReference type="AlphaFoldDB" id="A0A936YLS1"/>
<keyword evidence="8" id="KW-1185">Reference proteome</keyword>
<keyword evidence="5 6" id="KW-0472">Membrane</keyword>
<feature type="transmembrane region" description="Helical" evidence="6">
    <location>
        <begin position="297"/>
        <end position="316"/>
    </location>
</feature>
<evidence type="ECO:0000256" key="1">
    <source>
        <dbReference type="ARBA" id="ARBA00004651"/>
    </source>
</evidence>